<keyword evidence="3" id="KW-1185">Reference proteome</keyword>
<sequence length="209" mass="24238">MKTVQTFLMIIVSLAGTLSAVAQQQDERTREYLRQEEQRKRSELMRHLDSGVYFMDHSEYTLADEKFRYVLENIKSVPSDLTFYFGKNSYHLNKYKQSIDWLNKYIQLKGTTGQHYQEATEYLKLAETEFVKERTKEAQKAGDVLSANYDIDCGPSGKVSCPVCKGDHVIIRKGAFGDEYKTCPYCDEHGMLTCPEYNKLLRGQLRARQ</sequence>
<evidence type="ECO:0008006" key="4">
    <source>
        <dbReference type="Google" id="ProtNLM"/>
    </source>
</evidence>
<comment type="caution">
    <text evidence="2">The sequence shown here is derived from an EMBL/GenBank/DDBJ whole genome shotgun (WGS) entry which is preliminary data.</text>
</comment>
<feature type="signal peptide" evidence="1">
    <location>
        <begin position="1"/>
        <end position="22"/>
    </location>
</feature>
<dbReference type="SUPFAM" id="SSF48452">
    <property type="entry name" value="TPR-like"/>
    <property type="match status" value="1"/>
</dbReference>
<reference evidence="2 3" key="1">
    <citation type="submission" date="2021-05" db="EMBL/GenBank/DDBJ databases">
        <title>A Polyphasic approach of four new species of the genus Ohtaekwangia: Ohtaekwangia histidinii sp. nov., Ohtaekwangia cretensis sp. nov., Ohtaekwangia indiensis sp. nov., Ohtaekwangia reichenbachii sp. nov. from diverse environment.</title>
        <authorList>
            <person name="Octaviana S."/>
        </authorList>
    </citation>
    <scope>NUCLEOTIDE SEQUENCE [LARGE SCALE GENOMIC DNA]</scope>
    <source>
        <strain evidence="2 3">PWU4</strain>
    </source>
</reference>
<evidence type="ECO:0000313" key="3">
    <source>
        <dbReference type="Proteomes" id="UP001319200"/>
    </source>
</evidence>
<evidence type="ECO:0000256" key="1">
    <source>
        <dbReference type="SAM" id="SignalP"/>
    </source>
</evidence>
<feature type="chain" id="PRO_5042891716" description="Tetratricopeptide repeat protein" evidence="1">
    <location>
        <begin position="23"/>
        <end position="209"/>
    </location>
</feature>
<name>A0AAP2GS16_9BACT</name>
<dbReference type="AlphaFoldDB" id="A0AAP2GS16"/>
<dbReference type="EMBL" id="JAHESF010000045">
    <property type="protein sequence ID" value="MBT1700645.1"/>
    <property type="molecule type" value="Genomic_DNA"/>
</dbReference>
<gene>
    <name evidence="2" type="ORF">KK083_27395</name>
</gene>
<proteinExistence type="predicted"/>
<evidence type="ECO:0000313" key="2">
    <source>
        <dbReference type="EMBL" id="MBT1700645.1"/>
    </source>
</evidence>
<dbReference type="RefSeq" id="WP_254169334.1">
    <property type="nucleotide sequence ID" value="NZ_JAHESF010000045.1"/>
</dbReference>
<protein>
    <recommendedName>
        <fullName evidence="4">Tetratricopeptide repeat protein</fullName>
    </recommendedName>
</protein>
<organism evidence="2 3">
    <name type="scientific">Chryseosolibacter histidini</name>
    <dbReference type="NCBI Taxonomy" id="2782349"/>
    <lineage>
        <taxon>Bacteria</taxon>
        <taxon>Pseudomonadati</taxon>
        <taxon>Bacteroidota</taxon>
        <taxon>Cytophagia</taxon>
        <taxon>Cytophagales</taxon>
        <taxon>Chryseotaleaceae</taxon>
        <taxon>Chryseosolibacter</taxon>
    </lineage>
</organism>
<keyword evidence="1" id="KW-0732">Signal</keyword>
<dbReference type="InterPro" id="IPR011990">
    <property type="entry name" value="TPR-like_helical_dom_sf"/>
</dbReference>
<dbReference type="Proteomes" id="UP001319200">
    <property type="component" value="Unassembled WGS sequence"/>
</dbReference>
<accession>A0AAP2GS16</accession>